<accession>A0A8B6UKP6</accession>
<sequence length="103" mass="10893">MTDDEKRGFLMEAAIALQNAQSGPAAIKLMLKLQARDAIKAALLGTVAQAITEQMQNEIAPHCAPFSETQFLRMAALAGAVALGKDGLVRAYGPQILEVDLGL</sequence>
<reference evidence="1" key="2">
    <citation type="submission" date="2021-03" db="EMBL/GenBank/DDBJ databases">
        <authorList>
            <person name="Valentovich L.N."/>
            <person name="Akhremchuk A.E."/>
            <person name="Miamin V.E."/>
        </authorList>
    </citation>
    <scope>NUCLEOTIDE SEQUENCE</scope>
    <source>
        <strain evidence="1">3prime</strain>
    </source>
</reference>
<dbReference type="AlphaFoldDB" id="A0A8B6UKP6"/>
<evidence type="ECO:0000313" key="1">
    <source>
        <dbReference type="EMBL" id="QTH12473.1"/>
    </source>
</evidence>
<dbReference type="EMBL" id="CP072011">
    <property type="protein sequence ID" value="QTH12473.1"/>
    <property type="molecule type" value="Genomic_DNA"/>
</dbReference>
<evidence type="ECO:0000313" key="2">
    <source>
        <dbReference type="Proteomes" id="UP000663914"/>
    </source>
</evidence>
<protein>
    <submittedName>
        <fullName evidence="1">Uncharacterized protein</fullName>
    </submittedName>
</protein>
<dbReference type="Proteomes" id="UP000663914">
    <property type="component" value="Chromosome"/>
</dbReference>
<dbReference type="RefSeq" id="WP_208554768.1">
    <property type="nucleotide sequence ID" value="NZ_CP072011.1"/>
</dbReference>
<reference evidence="1" key="1">
    <citation type="book" date="2019" name="MICROBIAL BIOTECHNOLOGY" publisher="Unknown Publisher">
        <title>Optimization of recombineering for directed mutagenesis of bacteria Pseudomonas corrugata 3'.</title>
        <authorList>
            <person name="Buinitskaja S.V."/>
            <person name="Pilipenok N."/>
            <person name="Valentovich L.N."/>
        </authorList>
    </citation>
    <scope>NUCLEOTIDE SEQUENCE</scope>
    <source>
        <strain evidence="1">3prime</strain>
    </source>
</reference>
<proteinExistence type="predicted"/>
<organism evidence="1 2">
    <name type="scientific">Pseudomonas corrugata</name>
    <dbReference type="NCBI Taxonomy" id="47879"/>
    <lineage>
        <taxon>Bacteria</taxon>
        <taxon>Pseudomonadati</taxon>
        <taxon>Pseudomonadota</taxon>
        <taxon>Gammaproteobacteria</taxon>
        <taxon>Pseudomonadales</taxon>
        <taxon>Pseudomonadaceae</taxon>
        <taxon>Pseudomonas</taxon>
    </lineage>
</organism>
<gene>
    <name evidence="1" type="ORF">C4C32_17965</name>
</gene>
<name>A0A8B6UKP6_9PSED</name>